<accession>A0A813HUR6</accession>
<protein>
    <submittedName>
        <fullName evidence="2">Uncharacterized protein</fullName>
    </submittedName>
</protein>
<evidence type="ECO:0000256" key="1">
    <source>
        <dbReference type="SAM" id="Phobius"/>
    </source>
</evidence>
<keyword evidence="1" id="KW-0812">Transmembrane</keyword>
<proteinExistence type="predicted"/>
<reference evidence="2" key="1">
    <citation type="submission" date="2021-02" db="EMBL/GenBank/DDBJ databases">
        <authorList>
            <person name="Dougan E. K."/>
            <person name="Rhodes N."/>
            <person name="Thang M."/>
            <person name="Chan C."/>
        </authorList>
    </citation>
    <scope>NUCLEOTIDE SEQUENCE</scope>
</reference>
<evidence type="ECO:0000313" key="2">
    <source>
        <dbReference type="EMBL" id="CAE8642673.1"/>
    </source>
</evidence>
<evidence type="ECO:0000313" key="3">
    <source>
        <dbReference type="Proteomes" id="UP000654075"/>
    </source>
</evidence>
<dbReference type="Proteomes" id="UP000654075">
    <property type="component" value="Unassembled WGS sequence"/>
</dbReference>
<organism evidence="2 3">
    <name type="scientific">Polarella glacialis</name>
    <name type="common">Dinoflagellate</name>
    <dbReference type="NCBI Taxonomy" id="89957"/>
    <lineage>
        <taxon>Eukaryota</taxon>
        <taxon>Sar</taxon>
        <taxon>Alveolata</taxon>
        <taxon>Dinophyceae</taxon>
        <taxon>Suessiales</taxon>
        <taxon>Suessiaceae</taxon>
        <taxon>Polarella</taxon>
    </lineage>
</organism>
<sequence length="126" mass="13086">TSLGTKCQKGGDGDLTDGPVKSRKCTDLVCVLLFLAHAAFFWYLAAVSISAGDPRQLYTPRDFRGDYCGLSGISSLNLEPIPGLAFATPGSQTNASGGNLSSVPILAFALSVSQMVDPLAQSLVCS</sequence>
<feature type="transmembrane region" description="Helical" evidence="1">
    <location>
        <begin position="28"/>
        <end position="51"/>
    </location>
</feature>
<dbReference type="OrthoDB" id="420519at2759"/>
<dbReference type="EMBL" id="CAJNNV010033189">
    <property type="protein sequence ID" value="CAE8642673.1"/>
    <property type="molecule type" value="Genomic_DNA"/>
</dbReference>
<dbReference type="AlphaFoldDB" id="A0A813HUR6"/>
<comment type="caution">
    <text evidence="2">The sequence shown here is derived from an EMBL/GenBank/DDBJ whole genome shotgun (WGS) entry which is preliminary data.</text>
</comment>
<keyword evidence="3" id="KW-1185">Reference proteome</keyword>
<name>A0A813HUR6_POLGL</name>
<keyword evidence="1" id="KW-1133">Transmembrane helix</keyword>
<keyword evidence="1" id="KW-0472">Membrane</keyword>
<gene>
    <name evidence="2" type="ORF">PGLA1383_LOCUS57095</name>
</gene>
<feature type="non-terminal residue" evidence="2">
    <location>
        <position position="126"/>
    </location>
</feature>
<feature type="non-terminal residue" evidence="2">
    <location>
        <position position="1"/>
    </location>
</feature>